<evidence type="ECO:0008006" key="3">
    <source>
        <dbReference type="Google" id="ProtNLM"/>
    </source>
</evidence>
<sequence length="194" mass="22549">MDEGEDREEREESVFWETEGVTSEIINDEMLESPLLMALKQRIIEYASDLECFVLKVVRNIDLERPERCGHKFCYSCGAEYRDGQQTCQCASWEEEPSEDVVTHPAQQFEQWAWESFGSLSTMMDAYSEQERSQLALIQRFLSGGFGLSDHHPHQSPPRCTDSYVDAMKDLHQLPWLERFVSVISDNYADDYVQ</sequence>
<keyword evidence="2" id="KW-1185">Reference proteome</keyword>
<dbReference type="AlphaFoldDB" id="A0AA88U053"/>
<reference evidence="1" key="1">
    <citation type="submission" date="2022-12" db="EMBL/GenBank/DDBJ databases">
        <title>Draft genome assemblies for two species of Escallonia (Escalloniales).</title>
        <authorList>
            <person name="Chanderbali A."/>
            <person name="Dervinis C."/>
            <person name="Anghel I."/>
            <person name="Soltis D."/>
            <person name="Soltis P."/>
            <person name="Zapata F."/>
        </authorList>
    </citation>
    <scope>NUCLEOTIDE SEQUENCE</scope>
    <source>
        <strain evidence="1">UCBG92.1500</strain>
        <tissue evidence="1">Leaf</tissue>
    </source>
</reference>
<accession>A0AA88U053</accession>
<dbReference type="Proteomes" id="UP001187471">
    <property type="component" value="Unassembled WGS sequence"/>
</dbReference>
<name>A0AA88U053_9ASTE</name>
<dbReference type="EMBL" id="JAVXUO010003132">
    <property type="protein sequence ID" value="KAK2966359.1"/>
    <property type="molecule type" value="Genomic_DNA"/>
</dbReference>
<comment type="caution">
    <text evidence="1">The sequence shown here is derived from an EMBL/GenBank/DDBJ whole genome shotgun (WGS) entry which is preliminary data.</text>
</comment>
<evidence type="ECO:0000313" key="2">
    <source>
        <dbReference type="Proteomes" id="UP001187471"/>
    </source>
</evidence>
<evidence type="ECO:0000313" key="1">
    <source>
        <dbReference type="EMBL" id="KAK2966359.1"/>
    </source>
</evidence>
<proteinExistence type="predicted"/>
<gene>
    <name evidence="1" type="ORF">RJ640_021503</name>
</gene>
<protein>
    <recommendedName>
        <fullName evidence="3">RING-type domain-containing protein</fullName>
    </recommendedName>
</protein>
<organism evidence="1 2">
    <name type="scientific">Escallonia rubra</name>
    <dbReference type="NCBI Taxonomy" id="112253"/>
    <lineage>
        <taxon>Eukaryota</taxon>
        <taxon>Viridiplantae</taxon>
        <taxon>Streptophyta</taxon>
        <taxon>Embryophyta</taxon>
        <taxon>Tracheophyta</taxon>
        <taxon>Spermatophyta</taxon>
        <taxon>Magnoliopsida</taxon>
        <taxon>eudicotyledons</taxon>
        <taxon>Gunneridae</taxon>
        <taxon>Pentapetalae</taxon>
        <taxon>asterids</taxon>
        <taxon>campanulids</taxon>
        <taxon>Escalloniales</taxon>
        <taxon>Escalloniaceae</taxon>
        <taxon>Escallonia</taxon>
    </lineage>
</organism>